<dbReference type="InterPro" id="IPR050585">
    <property type="entry name" value="Xaa-Pro_dipeptidyl-ppase/CocE"/>
</dbReference>
<evidence type="ECO:0000259" key="3">
    <source>
        <dbReference type="SMART" id="SM00939"/>
    </source>
</evidence>
<evidence type="ECO:0000256" key="2">
    <source>
        <dbReference type="SAM" id="SignalP"/>
    </source>
</evidence>
<dbReference type="InterPro" id="IPR013736">
    <property type="entry name" value="Xaa-Pro_dipept_C"/>
</dbReference>
<dbReference type="PANTHER" id="PTHR43056">
    <property type="entry name" value="PEPTIDASE S9 PROLYL OLIGOPEPTIDASE"/>
    <property type="match status" value="1"/>
</dbReference>
<evidence type="ECO:0000256" key="1">
    <source>
        <dbReference type="ARBA" id="ARBA00022801"/>
    </source>
</evidence>
<evidence type="ECO:0000313" key="4">
    <source>
        <dbReference type="EMBL" id="NIJ65372.1"/>
    </source>
</evidence>
<dbReference type="Pfam" id="PF02129">
    <property type="entry name" value="Peptidase_S15"/>
    <property type="match status" value="1"/>
</dbReference>
<dbReference type="PANTHER" id="PTHR43056:SF10">
    <property type="entry name" value="COCE_NOND FAMILY, PUTATIVE (AFU_ORTHOLOGUE AFUA_7G00600)-RELATED"/>
    <property type="match status" value="1"/>
</dbReference>
<keyword evidence="2" id="KW-0732">Signal</keyword>
<dbReference type="InterPro" id="IPR005674">
    <property type="entry name" value="CocE/Ser_esterase"/>
</dbReference>
<dbReference type="EMBL" id="JAASQV010000002">
    <property type="protein sequence ID" value="NIJ65372.1"/>
    <property type="molecule type" value="Genomic_DNA"/>
</dbReference>
<dbReference type="SMART" id="SM00939">
    <property type="entry name" value="PepX_C"/>
    <property type="match status" value="1"/>
</dbReference>
<evidence type="ECO:0000313" key="5">
    <source>
        <dbReference type="Proteomes" id="UP000564677"/>
    </source>
</evidence>
<feature type="domain" description="Xaa-Pro dipeptidyl-peptidase C-terminal" evidence="3">
    <location>
        <begin position="351"/>
        <end position="617"/>
    </location>
</feature>
<dbReference type="Proteomes" id="UP000564677">
    <property type="component" value="Unassembled WGS sequence"/>
</dbReference>
<feature type="signal peptide" evidence="2">
    <location>
        <begin position="1"/>
        <end position="24"/>
    </location>
</feature>
<keyword evidence="1" id="KW-0378">Hydrolase</keyword>
<dbReference type="AlphaFoldDB" id="A0A7X5V1A3"/>
<sequence>MRLVSLFALAVAAAPVAALPARQAAPAAPAQAEGSPFVMEEAMIPMRDGVKLHTVILRPRDQKGPLPILFGRTPYGASARAPQNVPANWAALARDGYIFVSQDMRGRFQSEGGPFTLSTEIKTGKNAVDESTDAYDSVDWLVKNVKPNNGKVGMWGVSYPGFTAAVALARPHPALKAVSPQAAWTDYWKNDDLHRWGAMRLTYASDWVNSLQADKTNAGIDLYDRYDTYEWFLKAGSPADIEEKYFKGRVPRYREMIEHPDYDEFWKKQVWSDTLKRTTVPTLNVAGYWDQEDPWGSWQIFYKQRENDPDKLSLMVAGPWNHGSWRSPGNALGRIPFGVDSGTQFMEQVEAPFFAYWLHGKGTKPDFALKSFQSGSWQWKTYAQWPLANAARRSLFLHADGSVSFQARAAGEGCREYISDPANPVPFRPRPMSATYATPDWRWWETEDQRFVEYRPDVLSYVSAPLDGDLTVTGAITASLMAATSGTDSDFVVKLIDVFPEDYEKPPTTLGAYAKGLSGYQLPIAMEVRRGRYLQSFEKATPLVPNQVTDWSIPLRDHDHVFKKGHRIMVQVQSSWFPMIDRNPQTFVPNIYKARPGDYQKATQKVCAGSAIMLPVVGS</sequence>
<organism evidence="4 5">
    <name type="scientific">Sphingomonas leidyi</name>
    <dbReference type="NCBI Taxonomy" id="68569"/>
    <lineage>
        <taxon>Bacteria</taxon>
        <taxon>Pseudomonadati</taxon>
        <taxon>Pseudomonadota</taxon>
        <taxon>Alphaproteobacteria</taxon>
        <taxon>Sphingomonadales</taxon>
        <taxon>Sphingomonadaceae</taxon>
        <taxon>Sphingomonas</taxon>
    </lineage>
</organism>
<dbReference type="SUPFAM" id="SSF53474">
    <property type="entry name" value="alpha/beta-Hydrolases"/>
    <property type="match status" value="1"/>
</dbReference>
<feature type="chain" id="PRO_5031417875" description="Xaa-Pro dipeptidyl-peptidase C-terminal domain-containing protein" evidence="2">
    <location>
        <begin position="25"/>
        <end position="619"/>
    </location>
</feature>
<gene>
    <name evidence="4" type="ORF">FHR20_002334</name>
</gene>
<dbReference type="Gene3D" id="3.40.50.1820">
    <property type="entry name" value="alpha/beta hydrolase"/>
    <property type="match status" value="1"/>
</dbReference>
<name>A0A7X5V1A3_9SPHN</name>
<dbReference type="InterPro" id="IPR029058">
    <property type="entry name" value="AB_hydrolase_fold"/>
</dbReference>
<proteinExistence type="predicted"/>
<reference evidence="4 5" key="1">
    <citation type="submission" date="2020-03" db="EMBL/GenBank/DDBJ databases">
        <title>Genomic Encyclopedia of Type Strains, Phase IV (KMG-IV): sequencing the most valuable type-strain genomes for metagenomic binning, comparative biology and taxonomic classification.</title>
        <authorList>
            <person name="Goeker M."/>
        </authorList>
    </citation>
    <scope>NUCLEOTIDE SEQUENCE [LARGE SCALE GENOMIC DNA]</scope>
    <source>
        <strain evidence="4 5">DSM 4733</strain>
    </source>
</reference>
<dbReference type="GO" id="GO:0008239">
    <property type="term" value="F:dipeptidyl-peptidase activity"/>
    <property type="evidence" value="ECO:0007669"/>
    <property type="project" value="InterPro"/>
</dbReference>
<dbReference type="InterPro" id="IPR008979">
    <property type="entry name" value="Galactose-bd-like_sf"/>
</dbReference>
<dbReference type="Pfam" id="PF08530">
    <property type="entry name" value="PepX_C"/>
    <property type="match status" value="1"/>
</dbReference>
<dbReference type="NCBIfam" id="TIGR00976">
    <property type="entry name" value="CocE_NonD"/>
    <property type="match status" value="1"/>
</dbReference>
<dbReference type="RefSeq" id="WP_167299780.1">
    <property type="nucleotide sequence ID" value="NZ_JAASQV010000002.1"/>
</dbReference>
<dbReference type="Gene3D" id="1.10.3020.10">
    <property type="entry name" value="alpha-amino acid ester hydrolase ( Helical cap domain)"/>
    <property type="match status" value="1"/>
</dbReference>
<accession>A0A7X5V1A3</accession>
<dbReference type="SUPFAM" id="SSF49785">
    <property type="entry name" value="Galactose-binding domain-like"/>
    <property type="match status" value="1"/>
</dbReference>
<dbReference type="InterPro" id="IPR000383">
    <property type="entry name" value="Xaa-Pro-like_dom"/>
</dbReference>
<keyword evidence="5" id="KW-1185">Reference proteome</keyword>
<comment type="caution">
    <text evidence="4">The sequence shown here is derived from an EMBL/GenBank/DDBJ whole genome shotgun (WGS) entry which is preliminary data.</text>
</comment>
<protein>
    <recommendedName>
        <fullName evidence="3">Xaa-Pro dipeptidyl-peptidase C-terminal domain-containing protein</fullName>
    </recommendedName>
</protein>
<dbReference type="Gene3D" id="2.60.120.260">
    <property type="entry name" value="Galactose-binding domain-like"/>
    <property type="match status" value="1"/>
</dbReference>